<evidence type="ECO:0000256" key="1">
    <source>
        <dbReference type="SAM" id="Phobius"/>
    </source>
</evidence>
<dbReference type="AlphaFoldDB" id="A0A382FEE7"/>
<feature type="non-terminal residue" evidence="2">
    <location>
        <position position="1"/>
    </location>
</feature>
<organism evidence="2">
    <name type="scientific">marine metagenome</name>
    <dbReference type="NCBI Taxonomy" id="408172"/>
    <lineage>
        <taxon>unclassified sequences</taxon>
        <taxon>metagenomes</taxon>
        <taxon>ecological metagenomes</taxon>
    </lineage>
</organism>
<evidence type="ECO:0000313" key="2">
    <source>
        <dbReference type="EMBL" id="SVB61049.1"/>
    </source>
</evidence>
<accession>A0A382FEE7</accession>
<feature type="transmembrane region" description="Helical" evidence="1">
    <location>
        <begin position="19"/>
        <end position="38"/>
    </location>
</feature>
<keyword evidence="1" id="KW-0812">Transmembrane</keyword>
<reference evidence="2" key="1">
    <citation type="submission" date="2018-05" db="EMBL/GenBank/DDBJ databases">
        <authorList>
            <person name="Lanie J.A."/>
            <person name="Ng W.-L."/>
            <person name="Kazmierczak K.M."/>
            <person name="Andrzejewski T.M."/>
            <person name="Davidsen T.M."/>
            <person name="Wayne K.J."/>
            <person name="Tettelin H."/>
            <person name="Glass J.I."/>
            <person name="Rusch D."/>
            <person name="Podicherti R."/>
            <person name="Tsui H.-C.T."/>
            <person name="Winkler M.E."/>
        </authorList>
    </citation>
    <scope>NUCLEOTIDE SEQUENCE</scope>
</reference>
<name>A0A382FEE7_9ZZZZ</name>
<protein>
    <submittedName>
        <fullName evidence="2">Uncharacterized protein</fullName>
    </submittedName>
</protein>
<keyword evidence="1" id="KW-1133">Transmembrane helix</keyword>
<keyword evidence="1" id="KW-0472">Membrane</keyword>
<gene>
    <name evidence="2" type="ORF">METZ01_LOCUS213903</name>
</gene>
<proteinExistence type="predicted"/>
<feature type="non-terminal residue" evidence="2">
    <location>
        <position position="48"/>
    </location>
</feature>
<sequence length="48" mass="5349">VATRFGSEAIVPAGRLRRFFASLFDTLVLVAVFVFFAFRGDIGYTSFI</sequence>
<dbReference type="EMBL" id="UINC01049361">
    <property type="protein sequence ID" value="SVB61049.1"/>
    <property type="molecule type" value="Genomic_DNA"/>
</dbReference>